<evidence type="ECO:0000313" key="9">
    <source>
        <dbReference type="EMBL" id="CAG6713040.1"/>
    </source>
</evidence>
<sequence>MTRAILCVAIVVIAGFLFTSGKQVKQTKKQRQIPDQFQIEIGDVPRWLYRHAYNVSINGHLKTDKERVPSILRFNRTMLPADLYEQVYLHKFIIPPDFKPRPDRIDPRNLTFDEMRKIEDEEFFGTEPPYAWIERGWNYTCEVCRMEFPYAGDYYLHVHHHYVTNYSATPIMNWTIIQMQNEQYRNESERGAIDYWHKVSRGELYPDYETVPTVPTVTVILDEPIICHICNASIYNTSEYNPHLLAHVDYENEKMGNLTIKHSRPTKSFDDIHFRKVYVEDSLNTQEEAEYEEAQRIIKEASHSLNTDEIMERTQNLSINKRLLEFGVDSRGFTITWPRIKLAPRMEAFNDSDSVRGDEPIFEDPDINRYHDEKRKKWEEDYLRRRKAQEKGNPDFATYSVESNETAAERRALNITRRKRKYTPKLIYIRRKRHVEEENVRRKRRNVEADATTKKRTPKTTTPYNILLGEKKLRRVNSNKRKKLDVVYRQQLNKIIQKAKQYMKKFNQTKYPTTQSIYEKVHIYKLKEKFKKLNWFLYGLDNYTVPSDVDIDTFTNTPLSTERPLIYKRVEKRDLRKAQMRDYNQHKRRIDELKTLVEKAEIMNAEIQAEGQDGTVIRKKRNVNLEDINLQEIENALKPLSVEKGLETKDEMKILAYQKSLMDSQRQNYKKLLFKRDVNDKLNDDDKNQNESIEFDHSADHYTKKQNGSIEFDNSAPYRKGKRSKRDVLQDTKKNLDKDTYYVKQIWDTANENRARSKRFVTPNEEQLMQCEFYKNLLDENKAIDTEERQMVRKVNEEIKADKEKAAKMTTEAIVDKESAGDAFEVRHFEGGKEIRDDALTDKLKKSIRNKRYAQVHDHAKCEENLLKKEMCEELQPRRVKREPRFRKDRLPTKKKKRSTCPFFKRSMEFWNCTDCSAVYSLEGELAEHQWKKHNGSACFISYDTKDIEDEYHSWNYDQVWRNDTIETTHEKWVKRCKVPNQKRHRYINRGCTKSYRENMLGGGGGNDNRKKRSVRQRRSLVKPPNILYNERENPKTSVAENEKRKVRDVRKARAHKVLKRSLELMDSDGNKLSPSKLTPSLEAKYGPIFKGKYDHMHDGKSLELRRTEEMSEFSGDKNVTPHRLNETLLRYIETLDTNETLAQALENRDRQGRMKREVVCEDLTDELGSNVRDESRKYHWTNTKSWEWRIKNVNIREYMYRIMENRMKKRTLEPDPDAVLYDMDDASHDKLKHPSYESRERRVAQFYADNGHFSGRTGSDLEIYQDSNPNLFDMREVGPPVTPDDYMYKPKPEIFANRHKKYTNVKPGSRTLRPEGHSTKQYPNPIEFTDKKDYYDSDIEVAKSQFRFRRDLNNDDQNPRLPSVKNKRKFRNRRSAGNLKMIQINETGNSAEIRRQLNLSANPSSAELRALKEKMIYHQRLLDMASAIDTAELSNYSPPNETSYEKNVRAELREERKRNLKEYDDKKKIRDIQENDKKIQDIQENNKKIQNIQENDTKKIQDIQENDKIKKQDILENDKKKIQDIQENDKKIRGIRSLNEPPRESDVPEKMPSHGENPSEAHFSPDVTEKLFSNSRHPSEPSLISDVTKTEPPHTVTTSNGKHHGNNSPGRRTFWIENWADEEFPGQYSMVASHKLNPRGGRSKRAAGPNNIEYDSDYSSALQRFEAIDTHPELFAKLYPSQAVYTPYTFYPTTLFGLTDHPDPNATYAWIEKSGPDTEERMNLRQLNALDQSVKDELEYEMASNAMKENTQINSEDYRDWLEWQRNRSLEDQNSYNKIMWTCKFHPCTFNASVEDQVGDHIFVDHFTYPKNYKEAATYVMETTDLGWERLTNVDYLLHRYSDENLHPDIKEDFDIFTGIFDDLSFPTIHPNYTLPSKPKQTRFKPTEHPDMETVPITKPKKHHSTPKHPSKDHHHPHGHPTTSHHPTIDHIAKGHHHRQKRADDYNLSKLPQPPHDSCDKGQPGNPNSEGRPRRRYYRQVNSEQKERHRRNLDDSLPMPTPSKELSGYDGSAFLKTGEVESELMVTEGKDAPTTLWDMSSWQSEYEPENITKFHFSEETIPPKYRCKYCGDLFHTEKRLLSHKAKKHPRKHTPTTTPCIKMMKNFFTLDSELDLSKNYDFVFSEPDNGSFVQHRPILEDSFYQSFDPTDPDHHVNPASYQEIEDYCDWVFNKSRWQQCQACGKNISDDEAEAHFRKHVSNIKKDYFDELPPEYMDRCFKEAHWNESWETIHHKLKRQYEENRIVDSVFEPETYRCKRCNTTFATHEKTYAHLMEHKHNDSRRSASEAAIRSQLKRERARFEPTTRKEMKEWNPDYIDYLKNVKKEREKRSVNCIEVDNPTSNQSVPVYKIFESGNNSKERIENITPDHSFGMFTAEIDKLRDNQDVTRAVPIFVDGTAENNNKAEKEITGTDTDGKKDDHAERSISENLQTQVKDTIENSRKETQKPIDNTDKSVPLKDTNSENTNAKDPENAREPEYIPEVPDCQINFEEDDNDEEDNNSEEDEDTSDSDANSTDEEGDSTKPVKKRFNSNKAEPSLEEFIAKMKNTYRLLTSQNILNNQSTLLRRIEKMIGLNTDPGQAVFHRRNKRFIDRVVDSDYSDNVTYEVLADRWVSTECNVVDKLSKKFNTTIKDKGKGHKLLETDVSRLIEDFGVGQHPNLTSEENRLRLRSFRECMKIIDFKETRSEQDYHVMYDDHLDYMRLKTESPTLSPSDESLLRSRPRNEYSDYEDLVSDKWNCEECNTTFDNYTAFLEHMKKPKEPKWPYLIDVENAKMKKSIENFFTTKSYWVNECFECKQHFNTRQELLDHINAKGYDSLPHVEKVDQTVKCVHCDVAFTNVQKYLEHRAVLAEAEQRLKNLTGGEKEFCGDCKKYFDNHEDFLEHLNVERAKDYEDMPKYVCKKCNFTYLDSISLGLHMNKIHPQEDEKNRKRRKRRNCREENMVKVNVVPEHMDYAIMKHIVMKTVNKNRRKKRDTEHKKSQKKNRIKKRELKLKRVMKVKRESLDKKMNNKLKRDATIFMNKMEEVAQVKNKGHNIRKRAIDNGKRILKENIVPKDIVSNNKAIVNKRRKKRSVDDLMDKIDKEYEKYIMYKYDPQFNVHHPILMFEEYRYALLKGYAAHETLLEKEERKKEKELLEASAKNQDLKAKEKDKWMDFVEEGNTYAYGPAMFGTTWSYNLWPTIRYNVLGPGKSYNNTQYFNQYYYNQTIKQHIKAIFREYFAEPLNASYPVPTFVEPERDTEELESLARKDRRKRSVDNDIINDNLDEELNDNVDGNIDNEIHGSRKKRHSIDRPCFNDQMRERLTIGKKIDKKCKCKNKDAEKIGGQQETNKMHDNVNHIDDTVKHIDGNNAMKNDMNDKIELNDTVHDIHMKRIKQRTPKATTPKTPRSTYRKRENDDDDKKEEDNEEVKDLLNEGNFHDAAQEPLGIIAEAVHGLQAPEAAARRCRARRQVRVDVMNNNTIQKINWEKLAKILVAENRNLSNLLDKHLPKKTTPMRKYECKHCGDRFPGLQPYVEHMIMHEKEFDMELSYPEEFNITCDHCYQIFSTEDAIHEHNLERLRILKEKEAADYVELNRTTRIKRFSPYEHPFTLGIMENQDNTFWNPTTPVYTDDPAEDKYYCYYCKDMMINTKEFVEHKKWHEVSRKQAKEAYIVRKKKIEDKIREDFDIKGSIHM</sequence>
<dbReference type="Gene3D" id="3.30.160.60">
    <property type="entry name" value="Classic Zinc Finger"/>
    <property type="match status" value="2"/>
</dbReference>
<dbReference type="PROSITE" id="PS50157">
    <property type="entry name" value="ZINC_FINGER_C2H2_2"/>
    <property type="match status" value="4"/>
</dbReference>
<evidence type="ECO:0000256" key="2">
    <source>
        <dbReference type="ARBA" id="ARBA00022737"/>
    </source>
</evidence>
<evidence type="ECO:0000256" key="6">
    <source>
        <dbReference type="SAM" id="Coils"/>
    </source>
</evidence>
<dbReference type="PANTHER" id="PTHR24409">
    <property type="entry name" value="ZINC FINGER PROTEIN 142"/>
    <property type="match status" value="1"/>
</dbReference>
<feature type="coiled-coil region" evidence="6">
    <location>
        <begin position="3120"/>
        <end position="3151"/>
    </location>
</feature>
<organism evidence="9">
    <name type="scientific">Cacopsylla melanoneura</name>
    <dbReference type="NCBI Taxonomy" id="428564"/>
    <lineage>
        <taxon>Eukaryota</taxon>
        <taxon>Metazoa</taxon>
        <taxon>Ecdysozoa</taxon>
        <taxon>Arthropoda</taxon>
        <taxon>Hexapoda</taxon>
        <taxon>Insecta</taxon>
        <taxon>Pterygota</taxon>
        <taxon>Neoptera</taxon>
        <taxon>Paraneoptera</taxon>
        <taxon>Hemiptera</taxon>
        <taxon>Sternorrhyncha</taxon>
        <taxon>Psylloidea</taxon>
        <taxon>Psyllidae</taxon>
        <taxon>Psyllinae</taxon>
        <taxon>Cacopsylla</taxon>
    </lineage>
</organism>
<evidence type="ECO:0000256" key="1">
    <source>
        <dbReference type="ARBA" id="ARBA00022723"/>
    </source>
</evidence>
<feature type="compositionally biased region" description="Basic and acidic residues" evidence="7">
    <location>
        <begin position="2437"/>
        <end position="2458"/>
    </location>
</feature>
<feature type="domain" description="C2H2-type" evidence="8">
    <location>
        <begin position="2255"/>
        <end position="2284"/>
    </location>
</feature>
<evidence type="ECO:0000256" key="5">
    <source>
        <dbReference type="PROSITE-ProRule" id="PRU00042"/>
    </source>
</evidence>
<name>A0A8D8UXW1_9HEMI</name>
<feature type="region of interest" description="Disordered" evidence="7">
    <location>
        <begin position="1873"/>
        <end position="2011"/>
    </location>
</feature>
<accession>A0A8D8UXW1</accession>
<dbReference type="GO" id="GO:0000981">
    <property type="term" value="F:DNA-binding transcription factor activity, RNA polymerase II-specific"/>
    <property type="evidence" value="ECO:0007669"/>
    <property type="project" value="TreeGrafter"/>
</dbReference>
<evidence type="ECO:0000256" key="4">
    <source>
        <dbReference type="ARBA" id="ARBA00022833"/>
    </source>
</evidence>
<dbReference type="InterPro" id="IPR013087">
    <property type="entry name" value="Znf_C2H2_type"/>
</dbReference>
<feature type="domain" description="C2H2-type" evidence="8">
    <location>
        <begin position="2066"/>
        <end position="2094"/>
    </location>
</feature>
<feature type="domain" description="C2H2-type" evidence="8">
    <location>
        <begin position="3503"/>
        <end position="3530"/>
    </location>
</feature>
<dbReference type="GO" id="GO:0008270">
    <property type="term" value="F:zinc ion binding"/>
    <property type="evidence" value="ECO:0007669"/>
    <property type="project" value="UniProtKB-KW"/>
</dbReference>
<feature type="region of interest" description="Disordered" evidence="7">
    <location>
        <begin position="708"/>
        <end position="728"/>
    </location>
</feature>
<keyword evidence="6" id="KW-0175">Coiled coil</keyword>
<feature type="compositionally biased region" description="Basic and acidic residues" evidence="7">
    <location>
        <begin position="2468"/>
        <end position="2479"/>
    </location>
</feature>
<feature type="compositionally biased region" description="Low complexity" evidence="7">
    <location>
        <begin position="3383"/>
        <end position="3393"/>
    </location>
</feature>
<feature type="region of interest" description="Disordered" evidence="7">
    <location>
        <begin position="2403"/>
        <end position="2536"/>
    </location>
</feature>
<dbReference type="GO" id="GO:0000977">
    <property type="term" value="F:RNA polymerase II transcription regulatory region sequence-specific DNA binding"/>
    <property type="evidence" value="ECO:0007669"/>
    <property type="project" value="TreeGrafter"/>
</dbReference>
<dbReference type="EMBL" id="HBUF01350085">
    <property type="protein sequence ID" value="CAG6713040.1"/>
    <property type="molecule type" value="Transcribed_RNA"/>
</dbReference>
<feature type="coiled-coil region" evidence="6">
    <location>
        <begin position="576"/>
        <end position="610"/>
    </location>
</feature>
<proteinExistence type="predicted"/>
<feature type="compositionally biased region" description="Polar residues" evidence="7">
    <location>
        <begin position="1596"/>
        <end position="1610"/>
    </location>
</feature>
<protein>
    <recommendedName>
        <fullName evidence="8">C2H2-type domain-containing protein</fullName>
    </recommendedName>
</protein>
<keyword evidence="3 5" id="KW-0863">Zinc-finger</keyword>
<dbReference type="SMART" id="SM00355">
    <property type="entry name" value="ZnF_C2H2"/>
    <property type="match status" value="15"/>
</dbReference>
<evidence type="ECO:0000259" key="8">
    <source>
        <dbReference type="PROSITE" id="PS50157"/>
    </source>
</evidence>
<feature type="region of interest" description="Disordered" evidence="7">
    <location>
        <begin position="1535"/>
        <end position="1610"/>
    </location>
</feature>
<feature type="compositionally biased region" description="Basic and acidic residues" evidence="7">
    <location>
        <begin position="440"/>
        <end position="453"/>
    </location>
</feature>
<keyword evidence="1" id="KW-0479">Metal-binding</keyword>
<keyword evidence="4" id="KW-0862">Zinc</keyword>
<dbReference type="PROSITE" id="PS00028">
    <property type="entry name" value="ZINC_FINGER_C2H2_1"/>
    <property type="match status" value="7"/>
</dbReference>
<dbReference type="PANTHER" id="PTHR24409:SF295">
    <property type="entry name" value="AZ2-RELATED"/>
    <property type="match status" value="1"/>
</dbReference>
<feature type="domain" description="C2H2-type" evidence="8">
    <location>
        <begin position="2901"/>
        <end position="2929"/>
    </location>
</feature>
<reference evidence="9" key="1">
    <citation type="submission" date="2021-05" db="EMBL/GenBank/DDBJ databases">
        <authorList>
            <person name="Alioto T."/>
            <person name="Alioto T."/>
            <person name="Gomez Garrido J."/>
        </authorList>
    </citation>
    <scope>NUCLEOTIDE SEQUENCE</scope>
</reference>
<dbReference type="GO" id="GO:0005634">
    <property type="term" value="C:nucleus"/>
    <property type="evidence" value="ECO:0007669"/>
    <property type="project" value="TreeGrafter"/>
</dbReference>
<feature type="region of interest" description="Disordered" evidence="7">
    <location>
        <begin position="2277"/>
        <end position="2303"/>
    </location>
</feature>
<feature type="compositionally biased region" description="Acidic residues" evidence="7">
    <location>
        <begin position="2491"/>
        <end position="2521"/>
    </location>
</feature>
<feature type="compositionally biased region" description="Basic and acidic residues" evidence="7">
    <location>
        <begin position="2404"/>
        <end position="2427"/>
    </location>
</feature>
<feature type="region of interest" description="Disordered" evidence="7">
    <location>
        <begin position="3374"/>
        <end position="3413"/>
    </location>
</feature>
<feature type="compositionally biased region" description="Basic and acidic residues" evidence="7">
    <location>
        <begin position="1542"/>
        <end position="1560"/>
    </location>
</feature>
<evidence type="ECO:0000256" key="7">
    <source>
        <dbReference type="SAM" id="MobiDB-lite"/>
    </source>
</evidence>
<feature type="compositionally biased region" description="Basic and acidic residues" evidence="7">
    <location>
        <begin position="2277"/>
        <end position="2286"/>
    </location>
</feature>
<keyword evidence="2" id="KW-0677">Repeat</keyword>
<feature type="compositionally biased region" description="Basic residues" evidence="7">
    <location>
        <begin position="1010"/>
        <end position="1021"/>
    </location>
</feature>
<feature type="compositionally biased region" description="Basic residues" evidence="7">
    <location>
        <begin position="1900"/>
        <end position="1920"/>
    </location>
</feature>
<feature type="compositionally biased region" description="Acidic residues" evidence="7">
    <location>
        <begin position="3401"/>
        <end position="3412"/>
    </location>
</feature>
<feature type="region of interest" description="Disordered" evidence="7">
    <location>
        <begin position="2968"/>
        <end position="2990"/>
    </location>
</feature>
<evidence type="ECO:0000256" key="3">
    <source>
        <dbReference type="ARBA" id="ARBA00022771"/>
    </source>
</evidence>
<feature type="region of interest" description="Disordered" evidence="7">
    <location>
        <begin position="998"/>
        <end position="1022"/>
    </location>
</feature>
<feature type="region of interest" description="Disordered" evidence="7">
    <location>
        <begin position="1305"/>
        <end position="1326"/>
    </location>
</feature>
<feature type="region of interest" description="Disordered" evidence="7">
    <location>
        <begin position="440"/>
        <end position="461"/>
    </location>
</feature>